<feature type="region of interest" description="Disordered" evidence="2">
    <location>
        <begin position="223"/>
        <end position="343"/>
    </location>
</feature>
<dbReference type="EMBL" id="VEPZ02001593">
    <property type="protein sequence ID" value="KAE8666767.1"/>
    <property type="molecule type" value="Genomic_DNA"/>
</dbReference>
<evidence type="ECO:0000313" key="4">
    <source>
        <dbReference type="EMBL" id="KAE8666767.1"/>
    </source>
</evidence>
<dbReference type="Proteomes" id="UP000436088">
    <property type="component" value="Unassembled WGS sequence"/>
</dbReference>
<sequence>MIFLLPKDDQMNLTKAETSEDLYKWNAALEKALSQPTSSAGDKMASVGMIRHMQLIVLRNQPERSTVLHRPILLALEDVDGAPTFLEKALRFVEEHGKTEFSQDEDAHVVADCVKYVIRELASSPVPASYCNALLETCRKYMLDNPYRVKFLYSELVGLLWRPARHPYFFAPFYLVTEIETDFDVGADAQCNCCSQSCSNHFMSSAFCWQEGCVSSDLYSDSEEIRSESEEEADDDDESYEDDEREDESQGSDDDNNSVESGTGSESGQSVKSGDDKDSESSSSSSATETNKPDELSKGVHGVTKLEDASTRHTSVSSATEPPVVGNGPGHHVRHSTVRGRSSVSMGFTDLPCEEEAAVESLESEKLDLQKRLTEEIEGNTTLEASFEKRKKTLQEQRLALEKEFAKTTLEDRRRRIVHFHELLRVADDDLRLSCLSSSSNDMLEEHASGGSVDGKLGGLVGEKDILAPEGGNYEKLDLGAGVMIPLRLGDLDICFLAIAAGSCRGNQHEYFMSWMILRCSTMVFMVGLSDGSIWRHLCAMSATVRTAFIGNRP</sequence>
<feature type="coiled-coil region" evidence="1">
    <location>
        <begin position="384"/>
        <end position="411"/>
    </location>
</feature>
<evidence type="ECO:0000313" key="5">
    <source>
        <dbReference type="Proteomes" id="UP000436088"/>
    </source>
</evidence>
<dbReference type="InterPro" id="IPR001849">
    <property type="entry name" value="PH_domain"/>
</dbReference>
<evidence type="ECO:0000256" key="1">
    <source>
        <dbReference type="SAM" id="Coils"/>
    </source>
</evidence>
<evidence type="ECO:0000256" key="2">
    <source>
        <dbReference type="SAM" id="MobiDB-lite"/>
    </source>
</evidence>
<feature type="domain" description="PH" evidence="3">
    <location>
        <begin position="1"/>
        <end position="34"/>
    </location>
</feature>
<feature type="compositionally biased region" description="Acidic residues" evidence="2">
    <location>
        <begin position="229"/>
        <end position="257"/>
    </location>
</feature>
<proteinExistence type="predicted"/>
<organism evidence="4 5">
    <name type="scientific">Hibiscus syriacus</name>
    <name type="common">Rose of Sharon</name>
    <dbReference type="NCBI Taxonomy" id="106335"/>
    <lineage>
        <taxon>Eukaryota</taxon>
        <taxon>Viridiplantae</taxon>
        <taxon>Streptophyta</taxon>
        <taxon>Embryophyta</taxon>
        <taxon>Tracheophyta</taxon>
        <taxon>Spermatophyta</taxon>
        <taxon>Magnoliopsida</taxon>
        <taxon>eudicotyledons</taxon>
        <taxon>Gunneridae</taxon>
        <taxon>Pentapetalae</taxon>
        <taxon>rosids</taxon>
        <taxon>malvids</taxon>
        <taxon>Malvales</taxon>
        <taxon>Malvaceae</taxon>
        <taxon>Malvoideae</taxon>
        <taxon>Hibiscus</taxon>
    </lineage>
</organism>
<gene>
    <name evidence="4" type="ORF">F3Y22_tig00112491pilonHSYRG00238</name>
</gene>
<accession>A0A6A2Y7A2</accession>
<keyword evidence="5" id="KW-1185">Reference proteome</keyword>
<dbReference type="InterPro" id="IPR008936">
    <property type="entry name" value="Rho_GTPase_activation_prot"/>
</dbReference>
<keyword evidence="1" id="KW-0175">Coiled coil</keyword>
<comment type="caution">
    <text evidence="4">The sequence shown here is derived from an EMBL/GenBank/DDBJ whole genome shotgun (WGS) entry which is preliminary data.</text>
</comment>
<protein>
    <recommendedName>
        <fullName evidence="3">PH domain-containing protein</fullName>
    </recommendedName>
</protein>
<evidence type="ECO:0000259" key="3">
    <source>
        <dbReference type="PROSITE" id="PS50003"/>
    </source>
</evidence>
<dbReference type="PROSITE" id="PS50003">
    <property type="entry name" value="PH_DOMAIN"/>
    <property type="match status" value="1"/>
</dbReference>
<reference evidence="4" key="1">
    <citation type="submission" date="2019-09" db="EMBL/GenBank/DDBJ databases">
        <title>Draft genome information of white flower Hibiscus syriacus.</title>
        <authorList>
            <person name="Kim Y.-M."/>
        </authorList>
    </citation>
    <scope>NUCLEOTIDE SEQUENCE [LARGE SCALE GENOMIC DNA]</scope>
    <source>
        <strain evidence="4">YM2019G1</strain>
    </source>
</reference>
<feature type="compositionally biased region" description="Basic and acidic residues" evidence="2">
    <location>
        <begin position="291"/>
        <end position="311"/>
    </location>
</feature>
<name>A0A6A2Y7A2_HIBSY</name>
<dbReference type="InterPro" id="IPR052799">
    <property type="entry name" value="Rho_GAP_Regulators"/>
</dbReference>
<dbReference type="AlphaFoldDB" id="A0A6A2Y7A2"/>
<dbReference type="SUPFAM" id="SSF48350">
    <property type="entry name" value="GTPase activation domain, GAP"/>
    <property type="match status" value="1"/>
</dbReference>
<dbReference type="PANTHER" id="PTHR46265">
    <property type="entry name" value="RHO GTPASE-ACTIVATING PROTEIN 7"/>
    <property type="match status" value="1"/>
</dbReference>
<feature type="compositionally biased region" description="Polar residues" evidence="2">
    <location>
        <begin position="258"/>
        <end position="269"/>
    </location>
</feature>
<dbReference type="PANTHER" id="PTHR46265:SF22">
    <property type="entry name" value="RHO GTPASE-ACTIVATING PROTEIN REN1-LIKE ISOFORM X1"/>
    <property type="match status" value="1"/>
</dbReference>